<evidence type="ECO:0000313" key="1">
    <source>
        <dbReference type="EMBL" id="PXA04750.1"/>
    </source>
</evidence>
<dbReference type="RefSeq" id="WP_110130556.1">
    <property type="nucleotide sequence ID" value="NZ_QHJQ01000003.1"/>
</dbReference>
<protein>
    <submittedName>
        <fullName evidence="1">Uncharacterized protein</fullName>
    </submittedName>
</protein>
<dbReference type="AlphaFoldDB" id="A0A317ZH28"/>
<reference evidence="1 2" key="1">
    <citation type="submission" date="2018-05" db="EMBL/GenBank/DDBJ databases">
        <title>Coraliomargarita sinensis sp. nov., isolated from a marine solar saltern.</title>
        <authorList>
            <person name="Zhou L.Y."/>
        </authorList>
    </citation>
    <scope>NUCLEOTIDE SEQUENCE [LARGE SCALE GENOMIC DNA]</scope>
    <source>
        <strain evidence="1 2">WN38</strain>
    </source>
</reference>
<gene>
    <name evidence="1" type="ORF">DDZ13_06160</name>
</gene>
<evidence type="ECO:0000313" key="2">
    <source>
        <dbReference type="Proteomes" id="UP000247099"/>
    </source>
</evidence>
<organism evidence="1 2">
    <name type="scientific">Coraliomargarita sinensis</name>
    <dbReference type="NCBI Taxonomy" id="2174842"/>
    <lineage>
        <taxon>Bacteria</taxon>
        <taxon>Pseudomonadati</taxon>
        <taxon>Verrucomicrobiota</taxon>
        <taxon>Opitutia</taxon>
        <taxon>Puniceicoccales</taxon>
        <taxon>Coraliomargaritaceae</taxon>
        <taxon>Coraliomargarita</taxon>
    </lineage>
</organism>
<accession>A0A317ZH28</accession>
<name>A0A317ZH28_9BACT</name>
<comment type="caution">
    <text evidence="1">The sequence shown here is derived from an EMBL/GenBank/DDBJ whole genome shotgun (WGS) entry which is preliminary data.</text>
</comment>
<sequence length="167" mass="19768">MSSSFMEAIPGFSDLVGRKAERVEEKRVEKKFWSGKEQSRLQDKTFPIKEWNKHFSSLGSKRAPITLDEKKKKERFEVEVLDRKTMDLEMSRWNERMADLHKRADIKMDKEAELVADRKLYNMMLQDSPHYMELAEELSMRDLNRFQFRRNRSDDGVSVKKAGSGDE</sequence>
<dbReference type="OrthoDB" id="199487at2"/>
<dbReference type="InParanoid" id="A0A317ZH28"/>
<proteinExistence type="predicted"/>
<dbReference type="EMBL" id="QHJQ01000003">
    <property type="protein sequence ID" value="PXA04750.1"/>
    <property type="molecule type" value="Genomic_DNA"/>
</dbReference>
<dbReference type="Proteomes" id="UP000247099">
    <property type="component" value="Unassembled WGS sequence"/>
</dbReference>
<keyword evidence="2" id="KW-1185">Reference proteome</keyword>